<organism evidence="2 3">
    <name type="scientific">Gallibacterium salpingitidis</name>
    <dbReference type="NCBI Taxonomy" id="505341"/>
    <lineage>
        <taxon>Bacteria</taxon>
        <taxon>Pseudomonadati</taxon>
        <taxon>Pseudomonadota</taxon>
        <taxon>Gammaproteobacteria</taxon>
        <taxon>Pasteurellales</taxon>
        <taxon>Pasteurellaceae</taxon>
        <taxon>Gallibacterium</taxon>
    </lineage>
</organism>
<feature type="transmembrane region" description="Helical" evidence="1">
    <location>
        <begin position="7"/>
        <end position="28"/>
    </location>
</feature>
<dbReference type="RefSeq" id="WP_066111412.1">
    <property type="nucleotide sequence ID" value="NZ_CP103875.1"/>
</dbReference>
<evidence type="ECO:0000256" key="1">
    <source>
        <dbReference type="SAM" id="Phobius"/>
    </source>
</evidence>
<proteinExistence type="predicted"/>
<keyword evidence="1" id="KW-0472">Membrane</keyword>
<dbReference type="Proteomes" id="UP000092527">
    <property type="component" value="Unassembled WGS sequence"/>
</dbReference>
<protein>
    <recommendedName>
        <fullName evidence="4">SMODS-associating 2TM beta-strand rich effector domain-containing protein</fullName>
    </recommendedName>
</protein>
<sequence>MQVNKYVSWFFNIIGPVSSLLGVIGVAFTDLFNDIVKTQIIFWLTIALVLFLFFRIYLVTKQALNRRYPRGYLPIATFARYSTSDGKRIQYEIFRHIQIKQSFKNSFEHDFYWTGSKLPTVSSNMQKVGVIKEKENDDGQIRNVVPLEFKETLLYNSCEVVHILMDIDDSDEKSEPFLSQTVNEPIKSIHFRVELLHAKEDYYCKTANLTCYETAKPKGCKNIISNVKFDNLSKSYSTLVVNPKAGYTYVLSWERPHQ</sequence>
<keyword evidence="1" id="KW-1133">Transmembrane helix</keyword>
<dbReference type="EMBL" id="JTJU01000064">
    <property type="protein sequence ID" value="OBX07845.1"/>
    <property type="molecule type" value="Genomic_DNA"/>
</dbReference>
<gene>
    <name evidence="2" type="ORF">QV09_10330</name>
</gene>
<evidence type="ECO:0000313" key="3">
    <source>
        <dbReference type="Proteomes" id="UP000092527"/>
    </source>
</evidence>
<dbReference type="AlphaFoldDB" id="A0AB36E3P0"/>
<reference evidence="2 3" key="1">
    <citation type="submission" date="2014-11" db="EMBL/GenBank/DDBJ databases">
        <title>Pan-genome of Gallibacterium spp.</title>
        <authorList>
            <person name="Kudirkiene E."/>
            <person name="Bojesen A.M."/>
        </authorList>
    </citation>
    <scope>NUCLEOTIDE SEQUENCE [LARGE SCALE GENOMIC DNA]</scope>
    <source>
        <strain evidence="2 3">18469/18</strain>
    </source>
</reference>
<name>A0AB36E3P0_9PAST</name>
<keyword evidence="1" id="KW-0812">Transmembrane</keyword>
<accession>A0AB36E3P0</accession>
<feature type="transmembrane region" description="Helical" evidence="1">
    <location>
        <begin position="40"/>
        <end position="60"/>
    </location>
</feature>
<comment type="caution">
    <text evidence="2">The sequence shown here is derived from an EMBL/GenBank/DDBJ whole genome shotgun (WGS) entry which is preliminary data.</text>
</comment>
<evidence type="ECO:0008006" key="4">
    <source>
        <dbReference type="Google" id="ProtNLM"/>
    </source>
</evidence>
<evidence type="ECO:0000313" key="2">
    <source>
        <dbReference type="EMBL" id="OBX07845.1"/>
    </source>
</evidence>